<feature type="compositionally biased region" description="Polar residues" evidence="1">
    <location>
        <begin position="116"/>
        <end position="141"/>
    </location>
</feature>
<evidence type="ECO:0000259" key="2">
    <source>
        <dbReference type="Pfam" id="PF14420"/>
    </source>
</evidence>
<dbReference type="STRING" id="1367422.A0A178ZEJ6"/>
<accession>A0A178ZEJ6</accession>
<name>A0A178ZEJ6_9EURO</name>
<feature type="region of interest" description="Disordered" evidence="1">
    <location>
        <begin position="116"/>
        <end position="154"/>
    </location>
</feature>
<evidence type="ECO:0000256" key="1">
    <source>
        <dbReference type="SAM" id="MobiDB-lite"/>
    </source>
</evidence>
<comment type="caution">
    <text evidence="3">The sequence shown here is derived from an EMBL/GenBank/DDBJ whole genome shotgun (WGS) entry which is preliminary data.</text>
</comment>
<sequence>MAPTKPKQSRKRAPRKAEWDRISESFHQLYIRQKLPLSKVATILKHEHNFEAGISMYKTRIKQVGTKKNFRKEELAAVAELLETFVQAGLRTPIAVVDGRPVPTHRVKRRFSSLLSHNKSRDSTTATLFPETTSLRGLESSQSRDHEAEAGRRRRGVTMPKIILKQSEDMHELEMAMIQINNYYAWRLRQSDEYFLQQGADSSLSTLHHFFNAVNYLRYGLDNGPLRPSQNWMYIRHRASIMLQQQHPRLPDTLLLDYAKSYRTHVQPLIRGVYSYLLSQARSVLRDRHPISMILKVLQSHETQQRSTSLLLKMICDVVRREEGCHSELAFELEYDRAKALDVHGDFMTSMTCWHSLLQRSVDAWGEKAECSRRILYRIGYVHFEHGLDCQAKKAWLDVLRLDDAYVQGSNDIGSSSVSATRGLGWICETAQDFSGAEEWYLKAYNASCHILPPKDAFTLLILQELDRMRARLREGEELSEIDDAGNEDVLEELQHEISLLHLQHEESENLKSHAEPWNEWDDDVPGAKDNNTSQSRESLEEAVSPIDKTLGGDDHRSDQVEFTDSNCSTSCVPGLIWDDTNDLGSSTKYEYSAHAQPLQTLLPCGPFEAFGEDGMGLMPTSWIDACGLDNEALPAFLPEEPTLPSSLPASGKYSHTALTYIGTLPTINDDPEFQEFDTARNSRVGFENTHPMMLDSDYQRFACTGRSTGDNRNVDPMELEREYQESDIVRDTCDDIAIGPTTYDPNGDFVNTFDLSFLDDVDLQACQAIQGQELHEEQDFLVW</sequence>
<dbReference type="OrthoDB" id="194358at2759"/>
<reference evidence="3 4" key="1">
    <citation type="submission" date="2016-04" db="EMBL/GenBank/DDBJ databases">
        <title>Draft genome of Fonsecaea erecta CBS 125763.</title>
        <authorList>
            <person name="Weiss V.A."/>
            <person name="Vicente V.A."/>
            <person name="Raittz R.T."/>
            <person name="Moreno L.F."/>
            <person name="De Souza E.M."/>
            <person name="Pedrosa F.O."/>
            <person name="Steffens M.B."/>
            <person name="Faoro H."/>
            <person name="Tadra-Sfeir M.Z."/>
            <person name="Najafzadeh M.J."/>
            <person name="Felipe M.S."/>
            <person name="Teixeira M."/>
            <person name="Sun J."/>
            <person name="Xi L."/>
            <person name="Gomes R."/>
            <person name="De Azevedo C.M."/>
            <person name="Salgado C.G."/>
            <person name="Da Silva M.B."/>
            <person name="Nascimento M.F."/>
            <person name="Queiroz-Telles F."/>
            <person name="Attili D.S."/>
            <person name="Gorbushina A."/>
        </authorList>
    </citation>
    <scope>NUCLEOTIDE SEQUENCE [LARGE SCALE GENOMIC DNA]</scope>
    <source>
        <strain evidence="3 4">CBS 125763</strain>
    </source>
</reference>
<feature type="domain" description="Clr5" evidence="2">
    <location>
        <begin position="16"/>
        <end position="63"/>
    </location>
</feature>
<dbReference type="AlphaFoldDB" id="A0A178ZEJ6"/>
<dbReference type="EMBL" id="LVYI01000006">
    <property type="protein sequence ID" value="OAP58204.1"/>
    <property type="molecule type" value="Genomic_DNA"/>
</dbReference>
<protein>
    <recommendedName>
        <fullName evidence="2">Clr5 domain-containing protein</fullName>
    </recommendedName>
</protein>
<evidence type="ECO:0000313" key="3">
    <source>
        <dbReference type="EMBL" id="OAP58204.1"/>
    </source>
</evidence>
<proteinExistence type="predicted"/>
<organism evidence="3 4">
    <name type="scientific">Fonsecaea erecta</name>
    <dbReference type="NCBI Taxonomy" id="1367422"/>
    <lineage>
        <taxon>Eukaryota</taxon>
        <taxon>Fungi</taxon>
        <taxon>Dikarya</taxon>
        <taxon>Ascomycota</taxon>
        <taxon>Pezizomycotina</taxon>
        <taxon>Eurotiomycetes</taxon>
        <taxon>Chaetothyriomycetidae</taxon>
        <taxon>Chaetothyriales</taxon>
        <taxon>Herpotrichiellaceae</taxon>
        <taxon>Fonsecaea</taxon>
    </lineage>
</organism>
<dbReference type="GeneID" id="30011462"/>
<dbReference type="InterPro" id="IPR025676">
    <property type="entry name" value="Clr5_dom"/>
</dbReference>
<feature type="compositionally biased region" description="Basic and acidic residues" evidence="1">
    <location>
        <begin position="142"/>
        <end position="151"/>
    </location>
</feature>
<dbReference type="RefSeq" id="XP_018691571.1">
    <property type="nucleotide sequence ID" value="XM_018838803.1"/>
</dbReference>
<dbReference type="Proteomes" id="UP000078343">
    <property type="component" value="Unassembled WGS sequence"/>
</dbReference>
<gene>
    <name evidence="3" type="ORF">AYL99_07294</name>
</gene>
<dbReference type="PANTHER" id="PTHR38788">
    <property type="entry name" value="CLR5 DOMAIN-CONTAINING PROTEIN"/>
    <property type="match status" value="1"/>
</dbReference>
<keyword evidence="4" id="KW-1185">Reference proteome</keyword>
<dbReference type="PANTHER" id="PTHR38788:SF3">
    <property type="entry name" value="CLR5 DOMAIN-CONTAINING PROTEIN"/>
    <property type="match status" value="1"/>
</dbReference>
<dbReference type="Pfam" id="PF14420">
    <property type="entry name" value="Clr5"/>
    <property type="match status" value="1"/>
</dbReference>
<feature type="region of interest" description="Disordered" evidence="1">
    <location>
        <begin position="511"/>
        <end position="543"/>
    </location>
</feature>
<evidence type="ECO:0000313" key="4">
    <source>
        <dbReference type="Proteomes" id="UP000078343"/>
    </source>
</evidence>